<dbReference type="Gene3D" id="2.60.40.10">
    <property type="entry name" value="Immunoglobulins"/>
    <property type="match status" value="4"/>
</dbReference>
<dbReference type="SUPFAM" id="SSF48726">
    <property type="entry name" value="Immunoglobulin"/>
    <property type="match status" value="2"/>
</dbReference>
<reference evidence="8" key="1">
    <citation type="submission" date="2023-07" db="EMBL/GenBank/DDBJ databases">
        <title>Chromosome-level Genome Assembly of Striped Snakehead (Channa striata).</title>
        <authorList>
            <person name="Liu H."/>
        </authorList>
    </citation>
    <scope>NUCLEOTIDE SEQUENCE</scope>
    <source>
        <strain evidence="8">Gz</strain>
        <tissue evidence="8">Muscle</tissue>
    </source>
</reference>
<evidence type="ECO:0000313" key="9">
    <source>
        <dbReference type="Proteomes" id="UP001187415"/>
    </source>
</evidence>
<evidence type="ECO:0000256" key="3">
    <source>
        <dbReference type="ARBA" id="ARBA00023136"/>
    </source>
</evidence>
<evidence type="ECO:0000256" key="2">
    <source>
        <dbReference type="ARBA" id="ARBA00022729"/>
    </source>
</evidence>
<evidence type="ECO:0000256" key="4">
    <source>
        <dbReference type="ARBA" id="ARBA00023180"/>
    </source>
</evidence>
<keyword evidence="4" id="KW-0325">Glycoprotein</keyword>
<comment type="subcellular location">
    <subcellularLocation>
        <location evidence="1">Membrane</location>
    </subcellularLocation>
</comment>
<evidence type="ECO:0000256" key="1">
    <source>
        <dbReference type="ARBA" id="ARBA00004370"/>
    </source>
</evidence>
<evidence type="ECO:0000256" key="5">
    <source>
        <dbReference type="SAM" id="Phobius"/>
    </source>
</evidence>
<name>A0AA88ST89_CHASR</name>
<dbReference type="InterPro" id="IPR036179">
    <property type="entry name" value="Ig-like_dom_sf"/>
</dbReference>
<feature type="domain" description="Ig-like" evidence="7">
    <location>
        <begin position="124"/>
        <end position="206"/>
    </location>
</feature>
<organism evidence="8 9">
    <name type="scientific">Channa striata</name>
    <name type="common">Snakehead murrel</name>
    <name type="synonym">Ophicephalus striatus</name>
    <dbReference type="NCBI Taxonomy" id="64152"/>
    <lineage>
        <taxon>Eukaryota</taxon>
        <taxon>Metazoa</taxon>
        <taxon>Chordata</taxon>
        <taxon>Craniata</taxon>
        <taxon>Vertebrata</taxon>
        <taxon>Euteleostomi</taxon>
        <taxon>Actinopterygii</taxon>
        <taxon>Neopterygii</taxon>
        <taxon>Teleostei</taxon>
        <taxon>Neoteleostei</taxon>
        <taxon>Acanthomorphata</taxon>
        <taxon>Anabantaria</taxon>
        <taxon>Anabantiformes</taxon>
        <taxon>Channoidei</taxon>
        <taxon>Channidae</taxon>
        <taxon>Channa</taxon>
    </lineage>
</organism>
<comment type="caution">
    <text evidence="8">The sequence shown here is derived from an EMBL/GenBank/DDBJ whole genome shotgun (WGS) entry which is preliminary data.</text>
</comment>
<feature type="domain" description="Ig-like" evidence="7">
    <location>
        <begin position="296"/>
        <end position="378"/>
    </location>
</feature>
<accession>A0AA88ST89</accession>
<dbReference type="InterPro" id="IPR013783">
    <property type="entry name" value="Ig-like_fold"/>
</dbReference>
<dbReference type="PROSITE" id="PS50835">
    <property type="entry name" value="IG_LIKE"/>
    <property type="match status" value="3"/>
</dbReference>
<keyword evidence="2 6" id="KW-0732">Signal</keyword>
<feature type="transmembrane region" description="Helical" evidence="5">
    <location>
        <begin position="385"/>
        <end position="406"/>
    </location>
</feature>
<evidence type="ECO:0000313" key="8">
    <source>
        <dbReference type="EMBL" id="KAK2849197.1"/>
    </source>
</evidence>
<dbReference type="InterPro" id="IPR013106">
    <property type="entry name" value="Ig_V-set"/>
</dbReference>
<sequence length="467" mass="51313">MLVFNLVIIIYQSCVISVETNCDGRQNGAQCYGALGGTVVLQLINPSEIHRFKWTKNNIVIIYWRNNTFIENKIQDRSLFTPSDGTLRINNLSRNDGGEYKLEIHDSNGQTLSSRYLQFSIQAPVSSVLLVSECLSQGQMRVSCSSEGGDSPQYSWTLDGHTLTDAELLSGNKETNNITLKQHVSGNLVCSVRNHVSHVSKKKTISDCAPVSSVLLVSECLSQGQMRVSCSSEGGDSPQYSWTLDGHTLTDAELLSGNKETNNITLKQHVSGNLVCSVRNHVSHVSKEETISDCAPVSSVLLVSECLSQGLMRVSCSSEGGDSPQYSWTLDGHTLTDAELLSGNKETNNITLKQHVSGNLVCSVRNHVSHVSKEETISDCDNVPILAGVLSALVLLLVIGLAVICTQTRKKNIKPKNVRVTQRQERQLQQTAEVEVEYDQVRFSGRPRQTVRPSGDDCVYAKVCRDR</sequence>
<dbReference type="EMBL" id="JAUPFM010000006">
    <property type="protein sequence ID" value="KAK2849197.1"/>
    <property type="molecule type" value="Genomic_DNA"/>
</dbReference>
<dbReference type="PANTHER" id="PTHR12080">
    <property type="entry name" value="SIGNALING LYMPHOCYTIC ACTIVATION MOLECULE"/>
    <property type="match status" value="1"/>
</dbReference>
<dbReference type="AlphaFoldDB" id="A0AA88ST89"/>
<dbReference type="Pfam" id="PF07686">
    <property type="entry name" value="V-set"/>
    <property type="match status" value="1"/>
</dbReference>
<protein>
    <recommendedName>
        <fullName evidence="7">Ig-like domain-containing protein</fullName>
    </recommendedName>
</protein>
<keyword evidence="5" id="KW-0812">Transmembrane</keyword>
<dbReference type="PANTHER" id="PTHR12080:SF111">
    <property type="entry name" value="IMMUNOGLOBULIN V-SET DOMAIN-CONTAINING PROTEIN"/>
    <property type="match status" value="1"/>
</dbReference>
<dbReference type="GO" id="GO:0016020">
    <property type="term" value="C:membrane"/>
    <property type="evidence" value="ECO:0007669"/>
    <property type="project" value="UniProtKB-SubCell"/>
</dbReference>
<keyword evidence="5" id="KW-1133">Transmembrane helix</keyword>
<dbReference type="InterPro" id="IPR007110">
    <property type="entry name" value="Ig-like_dom"/>
</dbReference>
<keyword evidence="3 5" id="KW-0472">Membrane</keyword>
<dbReference type="InterPro" id="IPR015631">
    <property type="entry name" value="CD2/SLAM_rcpt"/>
</dbReference>
<dbReference type="Proteomes" id="UP001187415">
    <property type="component" value="Unassembled WGS sequence"/>
</dbReference>
<feature type="chain" id="PRO_5041689181" description="Ig-like domain-containing protein" evidence="6">
    <location>
        <begin position="18"/>
        <end position="467"/>
    </location>
</feature>
<keyword evidence="9" id="KW-1185">Reference proteome</keyword>
<evidence type="ECO:0000259" key="7">
    <source>
        <dbReference type="PROSITE" id="PS50835"/>
    </source>
</evidence>
<feature type="signal peptide" evidence="6">
    <location>
        <begin position="1"/>
        <end position="17"/>
    </location>
</feature>
<evidence type="ECO:0000256" key="6">
    <source>
        <dbReference type="SAM" id="SignalP"/>
    </source>
</evidence>
<gene>
    <name evidence="8" type="ORF">Q5P01_009031</name>
</gene>
<proteinExistence type="predicted"/>
<feature type="domain" description="Ig-like" evidence="7">
    <location>
        <begin position="210"/>
        <end position="292"/>
    </location>
</feature>